<dbReference type="EMBL" id="MFEI01000041">
    <property type="protein sequence ID" value="OGE80095.1"/>
    <property type="molecule type" value="Genomic_DNA"/>
</dbReference>
<evidence type="ECO:0000256" key="13">
    <source>
        <dbReference type="SAM" id="Phobius"/>
    </source>
</evidence>
<dbReference type="GO" id="GO:0008237">
    <property type="term" value="F:metallopeptidase activity"/>
    <property type="evidence" value="ECO:0007669"/>
    <property type="project" value="UniProtKB-KW"/>
</dbReference>
<feature type="transmembrane region" description="Helical" evidence="13">
    <location>
        <begin position="125"/>
        <end position="144"/>
    </location>
</feature>
<dbReference type="GO" id="GO:0046872">
    <property type="term" value="F:metal ion binding"/>
    <property type="evidence" value="ECO:0007669"/>
    <property type="project" value="UniProtKB-KW"/>
</dbReference>
<name>A0A1F5NQZ7_9BACT</name>
<dbReference type="PANTHER" id="PTHR35864:SF1">
    <property type="entry name" value="ZINC METALLOPROTEASE YWHC-RELATED"/>
    <property type="match status" value="1"/>
</dbReference>
<keyword evidence="12 13" id="KW-0472">Membrane</keyword>
<dbReference type="InterPro" id="IPR008915">
    <property type="entry name" value="Peptidase_M50"/>
</dbReference>
<keyword evidence="10 13" id="KW-1133">Transmembrane helix</keyword>
<reference evidence="15 16" key="1">
    <citation type="journal article" date="2016" name="Nat. Commun.">
        <title>Thousands of microbial genomes shed light on interconnected biogeochemical processes in an aquifer system.</title>
        <authorList>
            <person name="Anantharaman K."/>
            <person name="Brown C.T."/>
            <person name="Hug L.A."/>
            <person name="Sharon I."/>
            <person name="Castelle C.J."/>
            <person name="Probst A.J."/>
            <person name="Thomas B.C."/>
            <person name="Singh A."/>
            <person name="Wilkins M.J."/>
            <person name="Karaoz U."/>
            <person name="Brodie E.L."/>
            <person name="Williams K.H."/>
            <person name="Hubbard S.S."/>
            <person name="Banfield J.F."/>
        </authorList>
    </citation>
    <scope>NUCLEOTIDE SEQUENCE [LARGE SCALE GENOMIC DNA]</scope>
</reference>
<evidence type="ECO:0000256" key="2">
    <source>
        <dbReference type="ARBA" id="ARBA00004651"/>
    </source>
</evidence>
<dbReference type="Proteomes" id="UP000177912">
    <property type="component" value="Unassembled WGS sequence"/>
</dbReference>
<dbReference type="AlphaFoldDB" id="A0A1F5NQZ7"/>
<evidence type="ECO:0000256" key="11">
    <source>
        <dbReference type="ARBA" id="ARBA00023049"/>
    </source>
</evidence>
<organism evidence="15 16">
    <name type="scientific">Candidatus Doudnabacteria bacterium RIFCSPHIGHO2_01_FULL_43_23</name>
    <dbReference type="NCBI Taxonomy" id="1817822"/>
    <lineage>
        <taxon>Bacteria</taxon>
        <taxon>Candidatus Doudnaibacteriota</taxon>
    </lineage>
</organism>
<feature type="transmembrane region" description="Helical" evidence="13">
    <location>
        <begin position="175"/>
        <end position="203"/>
    </location>
</feature>
<accession>A0A1F5NQZ7</accession>
<dbReference type="PANTHER" id="PTHR35864">
    <property type="entry name" value="ZINC METALLOPROTEASE MJ0611-RELATED"/>
    <property type="match status" value="1"/>
</dbReference>
<evidence type="ECO:0000256" key="7">
    <source>
        <dbReference type="ARBA" id="ARBA00022723"/>
    </source>
</evidence>
<evidence type="ECO:0000256" key="8">
    <source>
        <dbReference type="ARBA" id="ARBA00022801"/>
    </source>
</evidence>
<dbReference type="Pfam" id="PF02163">
    <property type="entry name" value="Peptidase_M50"/>
    <property type="match status" value="1"/>
</dbReference>
<sequence length="208" mass="22542">MKTVEIFLFLVILIFSVVVHEVSHGVIADKLGDPTARDAGRLTLNPIPHIDLFGSILLPVFLLLVNSPILFGAAKPVPVNFMNLRNPKRDMALVSLAGPGSNFILALACSIPLRFGLIDLNTAGGAFLLQVVVLNLVLAIFNLIPIPPLDGSKILASVLADRYLPMFFALERYGFLLIILFLFTGLFSAVLIPALNFFLTLLIGVPLL</sequence>
<protein>
    <recommendedName>
        <fullName evidence="14">Peptidase M50 domain-containing protein</fullName>
    </recommendedName>
</protein>
<comment type="cofactor">
    <cofactor evidence="1">
        <name>Zn(2+)</name>
        <dbReference type="ChEBI" id="CHEBI:29105"/>
    </cofactor>
</comment>
<keyword evidence="7" id="KW-0479">Metal-binding</keyword>
<evidence type="ECO:0000256" key="10">
    <source>
        <dbReference type="ARBA" id="ARBA00022989"/>
    </source>
</evidence>
<dbReference type="InterPro" id="IPR052348">
    <property type="entry name" value="Metallopeptidase_M50B"/>
</dbReference>
<dbReference type="GO" id="GO:0005886">
    <property type="term" value="C:plasma membrane"/>
    <property type="evidence" value="ECO:0007669"/>
    <property type="project" value="UniProtKB-SubCell"/>
</dbReference>
<feature type="domain" description="Peptidase M50" evidence="14">
    <location>
        <begin position="126"/>
        <end position="160"/>
    </location>
</feature>
<evidence type="ECO:0000256" key="9">
    <source>
        <dbReference type="ARBA" id="ARBA00022833"/>
    </source>
</evidence>
<keyword evidence="5" id="KW-0645">Protease</keyword>
<proteinExistence type="inferred from homology"/>
<evidence type="ECO:0000256" key="1">
    <source>
        <dbReference type="ARBA" id="ARBA00001947"/>
    </source>
</evidence>
<evidence type="ECO:0000259" key="14">
    <source>
        <dbReference type="Pfam" id="PF02163"/>
    </source>
</evidence>
<feature type="transmembrane region" description="Helical" evidence="13">
    <location>
        <begin position="92"/>
        <end position="113"/>
    </location>
</feature>
<evidence type="ECO:0000256" key="4">
    <source>
        <dbReference type="ARBA" id="ARBA00022475"/>
    </source>
</evidence>
<keyword evidence="6 13" id="KW-0812">Transmembrane</keyword>
<feature type="transmembrane region" description="Helical" evidence="13">
    <location>
        <begin position="52"/>
        <end position="71"/>
    </location>
</feature>
<dbReference type="GO" id="GO:0006508">
    <property type="term" value="P:proteolysis"/>
    <property type="evidence" value="ECO:0007669"/>
    <property type="project" value="UniProtKB-KW"/>
</dbReference>
<evidence type="ECO:0000313" key="15">
    <source>
        <dbReference type="EMBL" id="OGE80095.1"/>
    </source>
</evidence>
<comment type="subcellular location">
    <subcellularLocation>
        <location evidence="2">Cell membrane</location>
        <topology evidence="2">Multi-pass membrane protein</topology>
    </subcellularLocation>
</comment>
<keyword evidence="11" id="KW-0482">Metalloprotease</keyword>
<evidence type="ECO:0000256" key="3">
    <source>
        <dbReference type="ARBA" id="ARBA00007931"/>
    </source>
</evidence>
<evidence type="ECO:0000256" key="5">
    <source>
        <dbReference type="ARBA" id="ARBA00022670"/>
    </source>
</evidence>
<evidence type="ECO:0000256" key="6">
    <source>
        <dbReference type="ARBA" id="ARBA00022692"/>
    </source>
</evidence>
<dbReference type="InterPro" id="IPR044537">
    <property type="entry name" value="Rip2-like"/>
</dbReference>
<keyword evidence="8" id="KW-0378">Hydrolase</keyword>
<gene>
    <name evidence="15" type="ORF">A2826_00640</name>
</gene>
<keyword evidence="9" id="KW-0862">Zinc</keyword>
<comment type="similarity">
    <text evidence="3">Belongs to the peptidase M50B family.</text>
</comment>
<evidence type="ECO:0000313" key="16">
    <source>
        <dbReference type="Proteomes" id="UP000177912"/>
    </source>
</evidence>
<dbReference type="CDD" id="cd06158">
    <property type="entry name" value="S2P-M50_like_1"/>
    <property type="match status" value="1"/>
</dbReference>
<keyword evidence="4" id="KW-1003">Cell membrane</keyword>
<evidence type="ECO:0000256" key="12">
    <source>
        <dbReference type="ARBA" id="ARBA00023136"/>
    </source>
</evidence>
<comment type="caution">
    <text evidence="15">The sequence shown here is derived from an EMBL/GenBank/DDBJ whole genome shotgun (WGS) entry which is preliminary data.</text>
</comment>